<feature type="chain" id="PRO_5031560112" evidence="2">
    <location>
        <begin position="21"/>
        <end position="158"/>
    </location>
</feature>
<protein>
    <submittedName>
        <fullName evidence="3">Uncharacterized protein</fullName>
    </submittedName>
</protein>
<evidence type="ECO:0000256" key="1">
    <source>
        <dbReference type="SAM" id="MobiDB-lite"/>
    </source>
</evidence>
<sequence length="158" mass="17481">MSSRWCIYALCGCAVCFAIADPQLFVPVDDSVPSERQDKTVRNHQVFKRGGRFADYSSDAAMSPETATVKSVATVSLHYPHDTLRSGFRIGRRSQRTPTPAGDQTRSPERYPSPDGKGTQWRFDLRHSIDADHAQMPRGGIGSPPTPHTAADVRHRAM</sequence>
<feature type="compositionally biased region" description="Polar residues" evidence="1">
    <location>
        <begin position="96"/>
        <end position="105"/>
    </location>
</feature>
<organism evidence="3">
    <name type="scientific">Cryptomonas curvata</name>
    <dbReference type="NCBI Taxonomy" id="233186"/>
    <lineage>
        <taxon>Eukaryota</taxon>
        <taxon>Cryptophyceae</taxon>
        <taxon>Cryptomonadales</taxon>
        <taxon>Cryptomonadaceae</taxon>
        <taxon>Cryptomonas</taxon>
    </lineage>
</organism>
<name>A0A7S0M0E7_9CRYP</name>
<evidence type="ECO:0000313" key="3">
    <source>
        <dbReference type="EMBL" id="CAD8625546.1"/>
    </source>
</evidence>
<accession>A0A7S0M0E7</accession>
<evidence type="ECO:0000256" key="2">
    <source>
        <dbReference type="SAM" id="SignalP"/>
    </source>
</evidence>
<feature type="region of interest" description="Disordered" evidence="1">
    <location>
        <begin position="84"/>
        <end position="158"/>
    </location>
</feature>
<reference evidence="3" key="1">
    <citation type="submission" date="2021-01" db="EMBL/GenBank/DDBJ databases">
        <authorList>
            <person name="Corre E."/>
            <person name="Pelletier E."/>
            <person name="Niang G."/>
            <person name="Scheremetjew M."/>
            <person name="Finn R."/>
            <person name="Kale V."/>
            <person name="Holt S."/>
            <person name="Cochrane G."/>
            <person name="Meng A."/>
            <person name="Brown T."/>
            <person name="Cohen L."/>
        </authorList>
    </citation>
    <scope>NUCLEOTIDE SEQUENCE</scope>
    <source>
        <strain evidence="3">CCAP979/52</strain>
    </source>
</reference>
<dbReference type="AlphaFoldDB" id="A0A7S0M0E7"/>
<feature type="signal peptide" evidence="2">
    <location>
        <begin position="1"/>
        <end position="20"/>
    </location>
</feature>
<keyword evidence="2" id="KW-0732">Signal</keyword>
<proteinExistence type="predicted"/>
<feature type="compositionally biased region" description="Basic and acidic residues" evidence="1">
    <location>
        <begin position="123"/>
        <end position="135"/>
    </location>
</feature>
<dbReference type="EMBL" id="HBEZ01005724">
    <property type="protein sequence ID" value="CAD8625546.1"/>
    <property type="molecule type" value="Transcribed_RNA"/>
</dbReference>
<gene>
    <name evidence="3" type="ORF">CCUR1050_LOCUS3223</name>
</gene>